<evidence type="ECO:0000313" key="3">
    <source>
        <dbReference type="EMBL" id="KAJ3121611.1"/>
    </source>
</evidence>
<dbReference type="EMBL" id="JADGJH010000867">
    <property type="protein sequence ID" value="KAJ3121611.1"/>
    <property type="molecule type" value="Genomic_DNA"/>
</dbReference>
<dbReference type="Pfam" id="PF04424">
    <property type="entry name" value="MINDY_DUB"/>
    <property type="match status" value="1"/>
</dbReference>
<feature type="compositionally biased region" description="Low complexity" evidence="1">
    <location>
        <begin position="340"/>
        <end position="349"/>
    </location>
</feature>
<dbReference type="InterPro" id="IPR007518">
    <property type="entry name" value="MINDY"/>
</dbReference>
<dbReference type="GO" id="GO:0071108">
    <property type="term" value="P:protein K48-linked deubiquitination"/>
    <property type="evidence" value="ECO:0007669"/>
    <property type="project" value="TreeGrafter"/>
</dbReference>
<evidence type="ECO:0000256" key="1">
    <source>
        <dbReference type="SAM" id="MobiDB-lite"/>
    </source>
</evidence>
<organism evidence="3 4">
    <name type="scientific">Physocladia obscura</name>
    <dbReference type="NCBI Taxonomy" id="109957"/>
    <lineage>
        <taxon>Eukaryota</taxon>
        <taxon>Fungi</taxon>
        <taxon>Fungi incertae sedis</taxon>
        <taxon>Chytridiomycota</taxon>
        <taxon>Chytridiomycota incertae sedis</taxon>
        <taxon>Chytridiomycetes</taxon>
        <taxon>Chytridiales</taxon>
        <taxon>Chytriomycetaceae</taxon>
        <taxon>Physocladia</taxon>
    </lineage>
</organism>
<feature type="region of interest" description="Disordered" evidence="1">
    <location>
        <begin position="638"/>
        <end position="691"/>
    </location>
</feature>
<feature type="region of interest" description="Disordered" evidence="1">
    <location>
        <begin position="579"/>
        <end position="598"/>
    </location>
</feature>
<accession>A0AAD5T2S2</accession>
<keyword evidence="4" id="KW-1185">Reference proteome</keyword>
<name>A0AAD5T2S2_9FUNG</name>
<dbReference type="InterPro" id="IPR033979">
    <property type="entry name" value="MINDY_domain"/>
</dbReference>
<feature type="compositionally biased region" description="Low complexity" evidence="1">
    <location>
        <begin position="638"/>
        <end position="671"/>
    </location>
</feature>
<feature type="compositionally biased region" description="Gly residues" evidence="1">
    <location>
        <begin position="584"/>
        <end position="593"/>
    </location>
</feature>
<gene>
    <name evidence="3" type="primary">FAM63A</name>
    <name evidence="3" type="ORF">HK100_012300</name>
</gene>
<feature type="region of interest" description="Disordered" evidence="1">
    <location>
        <begin position="340"/>
        <end position="418"/>
    </location>
</feature>
<dbReference type="GO" id="GO:0004843">
    <property type="term" value="F:cysteine-type deubiquitinase activity"/>
    <property type="evidence" value="ECO:0007669"/>
    <property type="project" value="InterPro"/>
</dbReference>
<sequence>MTDHNEHDTSTDFKLKEINIGRATQHIKSVPATAAPNISQVGPSLRILTQNSNGPCPLLALANVLLMRGDIIIKKDLASISFEALVEILGDYLIRKYSTETNAFENGKDNATVSKLSTNLMDAITLIPTLQKGLDVNVTFDSVFGFENTPSLSLFSAFGVTLCHGWVSNTSDFSFSESDVANSNFVEPIGIFGYPELRSYNHVVEAIVDAEVAAFEISKLNDSVIVDKTVTKLPDTDFQPVEISDVEPVVNTSELVSNTEKVSNTEPISDIGPVSNTEPISSAEPVSNMELVLNTEQIVEQTKSKDPVDPASTETNARISIESAHNIIPLENDSIIVDSNEANNTSSNNDDNDVENRDDSIFEKTDSTIPKTTDDDISREQISSAQQALAKTTHTPEATNEIETKDSSEFEPQTPTSQPSITFQLHIADTTHAVDDTAAAAVAVAVANKVAALEKRITLGKIANDFLSTTSTQLTPQGVAHLSANLQPASLAVLFRNNHFSVLHNHPQLGLFTLVTDEGYLTKTCVWESLSVDGDSVFVDAAFGAYLPTASDEAIDGVNLDGIDVEAQERAWKEIVDGASDGAVGSGGNGAGQSNGNMFDTDLALAMSLQDEENRLAAEEERPNQSFTPLVGQQPAQYNQQQQAQYNQQQQAQYNQQQQSQQYNGTFSSQRQQKKLQKKLSKGDEDSCSLQ</sequence>
<feature type="compositionally biased region" description="Basic and acidic residues" evidence="1">
    <location>
        <begin position="354"/>
        <end position="379"/>
    </location>
</feature>
<dbReference type="Proteomes" id="UP001211907">
    <property type="component" value="Unassembled WGS sequence"/>
</dbReference>
<dbReference type="PANTHER" id="PTHR18063:SF6">
    <property type="entry name" value="UBIQUITIN CARBOXYL-TERMINAL HYDROLASE"/>
    <property type="match status" value="1"/>
</dbReference>
<reference evidence="3" key="1">
    <citation type="submission" date="2020-05" db="EMBL/GenBank/DDBJ databases">
        <title>Phylogenomic resolution of chytrid fungi.</title>
        <authorList>
            <person name="Stajich J.E."/>
            <person name="Amses K."/>
            <person name="Simmons R."/>
            <person name="Seto K."/>
            <person name="Myers J."/>
            <person name="Bonds A."/>
            <person name="Quandt C.A."/>
            <person name="Barry K."/>
            <person name="Liu P."/>
            <person name="Grigoriev I."/>
            <person name="Longcore J.E."/>
            <person name="James T.Y."/>
        </authorList>
    </citation>
    <scope>NUCLEOTIDE SEQUENCE</scope>
    <source>
        <strain evidence="3">JEL0513</strain>
    </source>
</reference>
<dbReference type="GO" id="GO:0016807">
    <property type="term" value="F:cysteine-type carboxypeptidase activity"/>
    <property type="evidence" value="ECO:0007669"/>
    <property type="project" value="TreeGrafter"/>
</dbReference>
<evidence type="ECO:0000259" key="2">
    <source>
        <dbReference type="Pfam" id="PF04424"/>
    </source>
</evidence>
<keyword evidence="3" id="KW-0378">Hydrolase</keyword>
<dbReference type="GO" id="GO:0005829">
    <property type="term" value="C:cytosol"/>
    <property type="evidence" value="ECO:0007669"/>
    <property type="project" value="TreeGrafter"/>
</dbReference>
<evidence type="ECO:0000313" key="4">
    <source>
        <dbReference type="Proteomes" id="UP001211907"/>
    </source>
</evidence>
<dbReference type="GO" id="GO:0071944">
    <property type="term" value="C:cell periphery"/>
    <property type="evidence" value="ECO:0007669"/>
    <property type="project" value="TreeGrafter"/>
</dbReference>
<dbReference type="GO" id="GO:1990380">
    <property type="term" value="F:K48-linked deubiquitinase activity"/>
    <property type="evidence" value="ECO:0007669"/>
    <property type="project" value="InterPro"/>
</dbReference>
<feature type="region of interest" description="Disordered" evidence="1">
    <location>
        <begin position="257"/>
        <end position="279"/>
    </location>
</feature>
<proteinExistence type="predicted"/>
<feature type="compositionally biased region" description="Polar residues" evidence="1">
    <location>
        <begin position="380"/>
        <end position="398"/>
    </location>
</feature>
<comment type="caution">
    <text evidence="3">The sequence shown here is derived from an EMBL/GenBank/DDBJ whole genome shotgun (WGS) entry which is preliminary data.</text>
</comment>
<feature type="compositionally biased region" description="Polar residues" evidence="1">
    <location>
        <begin position="257"/>
        <end position="267"/>
    </location>
</feature>
<feature type="domain" description="MINDY deubiquitinase" evidence="2">
    <location>
        <begin position="41"/>
        <end position="543"/>
    </location>
</feature>
<dbReference type="PANTHER" id="PTHR18063">
    <property type="entry name" value="NF-E2 INDUCIBLE PROTEIN"/>
    <property type="match status" value="1"/>
</dbReference>
<protein>
    <submittedName>
        <fullName evidence="3">Ubiquitin carboxyl-terminal hydrolase MINDY-1</fullName>
    </submittedName>
</protein>
<dbReference type="AlphaFoldDB" id="A0AAD5T2S2"/>